<accession>A0ABU8YY68</accession>
<dbReference type="EMBL" id="JBBLXS010001082">
    <property type="protein sequence ID" value="MEK0189268.1"/>
    <property type="molecule type" value="Genomic_DNA"/>
</dbReference>
<comment type="caution">
    <text evidence="1">The sequence shown here is derived from an EMBL/GenBank/DDBJ whole genome shotgun (WGS) entry which is preliminary data.</text>
</comment>
<gene>
    <name evidence="1" type="ORF">WMG39_31145</name>
</gene>
<name>A0ABU8YY68_9CYAN</name>
<feature type="non-terminal residue" evidence="1">
    <location>
        <position position="153"/>
    </location>
</feature>
<dbReference type="Proteomes" id="UP001384579">
    <property type="component" value="Unassembled WGS sequence"/>
</dbReference>
<keyword evidence="2" id="KW-1185">Reference proteome</keyword>
<sequence>MWKTFYIQPNQIGILYHRSDFKKILLPGTYTYFGSHWNLKSYDLNQPEAKIDNLELLLRNHGTELQEHLSIVRTAFNQTALVRLGQNWISVLPNQLRAFWRGFIEVESHVFNLDESLELPAEFVQKVRSLTLQGLKKFQISEYELGLLYVQNN</sequence>
<evidence type="ECO:0000313" key="1">
    <source>
        <dbReference type="EMBL" id="MEK0189268.1"/>
    </source>
</evidence>
<proteinExistence type="predicted"/>
<organism evidence="1 2">
    <name type="scientific">Microcoleus anatoxicus PTRS2</name>
    <dbReference type="NCBI Taxonomy" id="2705321"/>
    <lineage>
        <taxon>Bacteria</taxon>
        <taxon>Bacillati</taxon>
        <taxon>Cyanobacteriota</taxon>
        <taxon>Cyanophyceae</taxon>
        <taxon>Oscillatoriophycideae</taxon>
        <taxon>Oscillatoriales</taxon>
        <taxon>Microcoleaceae</taxon>
        <taxon>Microcoleus</taxon>
        <taxon>Microcoleus anatoxicus</taxon>
    </lineage>
</organism>
<reference evidence="1 2" key="1">
    <citation type="journal article" date="2020" name="Harmful Algae">
        <title>Molecular and morphological characterization of a novel dihydroanatoxin-a producing Microcoleus species (cyanobacteria) from the Russian River, California, USA.</title>
        <authorList>
            <person name="Conklin K.Y."/>
            <person name="Stancheva R."/>
            <person name="Otten T.G."/>
            <person name="Fadness R."/>
            <person name="Boyer G.L."/>
            <person name="Read B."/>
            <person name="Zhang X."/>
            <person name="Sheath R.G."/>
        </authorList>
    </citation>
    <scope>NUCLEOTIDE SEQUENCE [LARGE SCALE GENOMIC DNA]</scope>
    <source>
        <strain evidence="1 2">PTRS2</strain>
    </source>
</reference>
<evidence type="ECO:0000313" key="2">
    <source>
        <dbReference type="Proteomes" id="UP001384579"/>
    </source>
</evidence>
<protein>
    <submittedName>
        <fullName evidence="1">Slipin family protein</fullName>
    </submittedName>
</protein>